<protein>
    <submittedName>
        <fullName evidence="2">Uncharacterized protein</fullName>
    </submittedName>
</protein>
<feature type="transmembrane region" description="Helical" evidence="1">
    <location>
        <begin position="66"/>
        <end position="89"/>
    </location>
</feature>
<organism evidence="2 3">
    <name type="scientific">Methanobrevibacter olleyae</name>
    <dbReference type="NCBI Taxonomy" id="294671"/>
    <lineage>
        <taxon>Archaea</taxon>
        <taxon>Methanobacteriati</taxon>
        <taxon>Methanobacteriota</taxon>
        <taxon>Methanomada group</taxon>
        <taxon>Methanobacteria</taxon>
        <taxon>Methanobacteriales</taxon>
        <taxon>Methanobacteriaceae</taxon>
        <taxon>Methanobrevibacter</taxon>
    </lineage>
</organism>
<keyword evidence="1" id="KW-1133">Transmembrane helix</keyword>
<keyword evidence="1" id="KW-0472">Membrane</keyword>
<dbReference type="EMBL" id="SUTG01000093">
    <property type="protein sequence ID" value="MBE6513446.1"/>
    <property type="molecule type" value="Genomic_DNA"/>
</dbReference>
<sequence length="145" mass="15465">MIGKNISNQSYLISVVMGIFVGSVTLFVSRLIGIPITGVILAIVLSSFITAFVYNPSSKSKNTHTTIRGTSSSLIFSLIFAVMLILYYIPRLGSLFGTADISISVSIFIILFIAVIAGLVLGSISGTIGSTFRDLITIVSSEKKH</sequence>
<evidence type="ECO:0000256" key="1">
    <source>
        <dbReference type="SAM" id="Phobius"/>
    </source>
</evidence>
<name>A0A8T3VZS7_METOL</name>
<proteinExistence type="predicted"/>
<accession>A0A8T3VZS7</accession>
<reference evidence="2" key="1">
    <citation type="submission" date="2019-04" db="EMBL/GenBank/DDBJ databases">
        <title>Evolution of Biomass-Degrading Anaerobic Consortia Revealed by Metagenomics.</title>
        <authorList>
            <person name="Peng X."/>
        </authorList>
    </citation>
    <scope>NUCLEOTIDE SEQUENCE</scope>
    <source>
        <strain evidence="2">SIG14</strain>
    </source>
</reference>
<comment type="caution">
    <text evidence="2">The sequence shown here is derived from an EMBL/GenBank/DDBJ whole genome shotgun (WGS) entry which is preliminary data.</text>
</comment>
<keyword evidence="1" id="KW-0812">Transmembrane</keyword>
<evidence type="ECO:0000313" key="2">
    <source>
        <dbReference type="EMBL" id="MBE6513446.1"/>
    </source>
</evidence>
<evidence type="ECO:0000313" key="3">
    <source>
        <dbReference type="Proteomes" id="UP000732619"/>
    </source>
</evidence>
<dbReference type="Proteomes" id="UP000732619">
    <property type="component" value="Unassembled WGS sequence"/>
</dbReference>
<feature type="transmembrane region" description="Helical" evidence="1">
    <location>
        <begin position="101"/>
        <end position="124"/>
    </location>
</feature>
<gene>
    <name evidence="2" type="ORF">E7Z75_09970</name>
</gene>
<feature type="transmembrane region" description="Helical" evidence="1">
    <location>
        <begin position="34"/>
        <end position="54"/>
    </location>
</feature>
<feature type="transmembrane region" description="Helical" evidence="1">
    <location>
        <begin position="12"/>
        <end position="28"/>
    </location>
</feature>
<dbReference type="AlphaFoldDB" id="A0A8T3VZS7"/>